<comment type="caution">
    <text evidence="9">The sequence shown here is derived from an EMBL/GenBank/DDBJ whole genome shotgun (WGS) entry which is preliminary data.</text>
</comment>
<dbReference type="Proteomes" id="UP001623661">
    <property type="component" value="Unassembled WGS sequence"/>
</dbReference>
<reference evidence="9 10" key="1">
    <citation type="submission" date="2024-11" db="EMBL/GenBank/DDBJ databases">
        <authorList>
            <person name="Heng Y.C."/>
            <person name="Lim A.C.H."/>
            <person name="Lee J.K.Y."/>
            <person name="Kittelmann S."/>
        </authorList>
    </citation>
    <scope>NUCLEOTIDE SEQUENCE [LARGE SCALE GENOMIC DNA]</scope>
    <source>
        <strain evidence="9 10">WILCCON 0202</strain>
    </source>
</reference>
<evidence type="ECO:0000256" key="3">
    <source>
        <dbReference type="ARBA" id="ARBA00022448"/>
    </source>
</evidence>
<dbReference type="EMBL" id="JBJHZY010000003">
    <property type="protein sequence ID" value="MFL0269180.1"/>
    <property type="molecule type" value="Genomic_DNA"/>
</dbReference>
<keyword evidence="6 8" id="KW-1133">Transmembrane helix</keyword>
<dbReference type="RefSeq" id="WP_406765810.1">
    <property type="nucleotide sequence ID" value="NZ_JBJHZY010000003.1"/>
</dbReference>
<evidence type="ECO:0000313" key="10">
    <source>
        <dbReference type="Proteomes" id="UP001623661"/>
    </source>
</evidence>
<dbReference type="InterPro" id="IPR004761">
    <property type="entry name" value="Spore_GerAB"/>
</dbReference>
<evidence type="ECO:0000256" key="4">
    <source>
        <dbReference type="ARBA" id="ARBA00022544"/>
    </source>
</evidence>
<evidence type="ECO:0000256" key="2">
    <source>
        <dbReference type="ARBA" id="ARBA00007998"/>
    </source>
</evidence>
<feature type="transmembrane region" description="Helical" evidence="8">
    <location>
        <begin position="300"/>
        <end position="317"/>
    </location>
</feature>
<keyword evidence="10" id="KW-1185">Reference proteome</keyword>
<feature type="transmembrane region" description="Helical" evidence="8">
    <location>
        <begin position="266"/>
        <end position="288"/>
    </location>
</feature>
<feature type="transmembrane region" description="Helical" evidence="8">
    <location>
        <begin position="137"/>
        <end position="160"/>
    </location>
</feature>
<evidence type="ECO:0000256" key="7">
    <source>
        <dbReference type="ARBA" id="ARBA00023136"/>
    </source>
</evidence>
<proteinExistence type="inferred from homology"/>
<comment type="similarity">
    <text evidence="2">Belongs to the amino acid-polyamine-organocation (APC) superfamily. Spore germination protein (SGP) (TC 2.A.3.9) family.</text>
</comment>
<dbReference type="NCBIfam" id="TIGR00912">
    <property type="entry name" value="2A0309"/>
    <property type="match status" value="1"/>
</dbReference>
<feature type="transmembrane region" description="Helical" evidence="8">
    <location>
        <begin position="213"/>
        <end position="236"/>
    </location>
</feature>
<keyword evidence="7 8" id="KW-0472">Membrane</keyword>
<feature type="transmembrane region" description="Helical" evidence="8">
    <location>
        <begin position="39"/>
        <end position="57"/>
    </location>
</feature>
<feature type="transmembrane region" description="Helical" evidence="8">
    <location>
        <begin position="329"/>
        <end position="351"/>
    </location>
</feature>
<evidence type="ECO:0000256" key="1">
    <source>
        <dbReference type="ARBA" id="ARBA00004141"/>
    </source>
</evidence>
<keyword evidence="3" id="KW-0813">Transport</keyword>
<sequence>MSNLNKRHLFFLITGLIVVPIKTYPTIFTKTGGRDSWISLIFATIFIIIFFLSILYICKRKNCYDIIDIYKAAFGNVIGNFLIIMFALNIFLSLVESAAVEASSINVQFLIYTPVWNLLLLSVPVAVYIVKCGYSAVLSSVLIGIIFISTSGVILFFLTWKYKDFIRLLPILEHGFDMNFFITVIKLIGAYGGLYIVLLYLTDIKDTKIISKYSLYALIYVAQMQIISMTGTIATFEITILNSMSYPKLMQTQLIRQFNFLEAGELFVMLQIVAGWLLRTVITLFAIMKVFKKLNIDRPFMLYLVGICLYFSAFFAGRNLFTLFKLLDYLQYINLMNYVIIPIFVFIIFYIRKKNVNIINE</sequence>
<protein>
    <submittedName>
        <fullName evidence="9">Endospore germination permease</fullName>
    </submittedName>
</protein>
<dbReference type="Pfam" id="PF03845">
    <property type="entry name" value="Spore_permease"/>
    <property type="match status" value="1"/>
</dbReference>
<keyword evidence="4" id="KW-0309">Germination</keyword>
<evidence type="ECO:0000256" key="8">
    <source>
        <dbReference type="SAM" id="Phobius"/>
    </source>
</evidence>
<comment type="subcellular location">
    <subcellularLocation>
        <location evidence="1">Membrane</location>
        <topology evidence="1">Multi-pass membrane protein</topology>
    </subcellularLocation>
</comment>
<organism evidence="9 10">
    <name type="scientific">Candidatus Clostridium radicumherbarum</name>
    <dbReference type="NCBI Taxonomy" id="3381662"/>
    <lineage>
        <taxon>Bacteria</taxon>
        <taxon>Bacillati</taxon>
        <taxon>Bacillota</taxon>
        <taxon>Clostridia</taxon>
        <taxon>Eubacteriales</taxon>
        <taxon>Clostridiaceae</taxon>
        <taxon>Clostridium</taxon>
    </lineage>
</organism>
<gene>
    <name evidence="9" type="ORF">ACJDUH_13880</name>
</gene>
<evidence type="ECO:0000313" key="9">
    <source>
        <dbReference type="EMBL" id="MFL0269180.1"/>
    </source>
</evidence>
<accession>A0ABW8TUN9</accession>
<dbReference type="PANTHER" id="PTHR34975">
    <property type="entry name" value="SPORE GERMINATION PROTEIN A2"/>
    <property type="match status" value="1"/>
</dbReference>
<feature type="transmembrane region" description="Helical" evidence="8">
    <location>
        <begin position="69"/>
        <end position="91"/>
    </location>
</feature>
<feature type="transmembrane region" description="Helical" evidence="8">
    <location>
        <begin position="180"/>
        <end position="201"/>
    </location>
</feature>
<feature type="transmembrane region" description="Helical" evidence="8">
    <location>
        <begin position="111"/>
        <end position="130"/>
    </location>
</feature>
<dbReference type="PANTHER" id="PTHR34975:SF2">
    <property type="entry name" value="SPORE GERMINATION PROTEIN A2"/>
    <property type="match status" value="1"/>
</dbReference>
<evidence type="ECO:0000256" key="6">
    <source>
        <dbReference type="ARBA" id="ARBA00022989"/>
    </source>
</evidence>
<name>A0ABW8TUN9_9CLOT</name>
<evidence type="ECO:0000256" key="5">
    <source>
        <dbReference type="ARBA" id="ARBA00022692"/>
    </source>
</evidence>
<keyword evidence="5 8" id="KW-0812">Transmembrane</keyword>